<evidence type="ECO:0000313" key="2">
    <source>
        <dbReference type="EMBL" id="RGZ16374.1"/>
    </source>
</evidence>
<sequence length="177" mass="20355">MTQIINYSLPLGNRISMRKNLIQTFLCEIPGIGTGDNASRYQYNVERWGNYGIFLKRPTQLNKGFDFTVNIDGLFFKKNRRYSNPSHQDILNALADCKTNFPNLYPGIAQRLQQIYDCSHVSLTPSGATFFDYAGNSHPIEIIILAVKWLFMEQDCAYWNYSGRAMFYNALQKNGLI</sequence>
<reference evidence="4 5" key="1">
    <citation type="submission" date="2018-08" db="EMBL/GenBank/DDBJ databases">
        <title>A genome reference for cultivated species of the human gut microbiota.</title>
        <authorList>
            <person name="Zou Y."/>
            <person name="Xue W."/>
            <person name="Luo G."/>
        </authorList>
    </citation>
    <scope>NUCLEOTIDE SEQUENCE [LARGE SCALE GENOMIC DNA]</scope>
    <source>
        <strain evidence="3 5">AF38-24</strain>
        <strain evidence="2 6">AM54-25XD</strain>
        <strain evidence="1 4">OM08-12AT</strain>
    </source>
</reference>
<evidence type="ECO:0000313" key="5">
    <source>
        <dbReference type="Proteomes" id="UP000283297"/>
    </source>
</evidence>
<comment type="caution">
    <text evidence="1">The sequence shown here is derived from an EMBL/GenBank/DDBJ whole genome shotgun (WGS) entry which is preliminary data.</text>
</comment>
<organism evidence="1 4">
    <name type="scientific">Agathobacter rectalis</name>
    <dbReference type="NCBI Taxonomy" id="39491"/>
    <lineage>
        <taxon>Bacteria</taxon>
        <taxon>Bacillati</taxon>
        <taxon>Bacillota</taxon>
        <taxon>Clostridia</taxon>
        <taxon>Lachnospirales</taxon>
        <taxon>Lachnospiraceae</taxon>
        <taxon>Agathobacter</taxon>
    </lineage>
</organism>
<dbReference type="EMBL" id="QSTI01000010">
    <property type="protein sequence ID" value="RGM49570.1"/>
    <property type="molecule type" value="Genomic_DNA"/>
</dbReference>
<accession>A0A3E4X583</accession>
<dbReference type="EMBL" id="QRON01000008">
    <property type="protein sequence ID" value="RHL27375.1"/>
    <property type="molecule type" value="Genomic_DNA"/>
</dbReference>
<dbReference type="Proteomes" id="UP000260717">
    <property type="component" value="Unassembled WGS sequence"/>
</dbReference>
<evidence type="ECO:0000313" key="6">
    <source>
        <dbReference type="Proteomes" id="UP000285209"/>
    </source>
</evidence>
<dbReference type="AlphaFoldDB" id="A0A3E4X583"/>
<evidence type="ECO:0000313" key="1">
    <source>
        <dbReference type="EMBL" id="RGM49570.1"/>
    </source>
</evidence>
<evidence type="ECO:0000313" key="4">
    <source>
        <dbReference type="Proteomes" id="UP000260717"/>
    </source>
</evidence>
<dbReference type="EMBL" id="QSDV01000029">
    <property type="protein sequence ID" value="RGZ16374.1"/>
    <property type="molecule type" value="Genomic_DNA"/>
</dbReference>
<gene>
    <name evidence="3" type="ORF">DW028_11700</name>
    <name evidence="2" type="ORF">DXA03_12410</name>
    <name evidence="1" type="ORF">DXC13_08030</name>
</gene>
<dbReference type="Proteomes" id="UP000283297">
    <property type="component" value="Unassembled WGS sequence"/>
</dbReference>
<evidence type="ECO:0000313" key="3">
    <source>
        <dbReference type="EMBL" id="RHL27375.1"/>
    </source>
</evidence>
<dbReference type="Proteomes" id="UP000285209">
    <property type="component" value="Unassembled WGS sequence"/>
</dbReference>
<proteinExistence type="predicted"/>
<evidence type="ECO:0008006" key="7">
    <source>
        <dbReference type="Google" id="ProtNLM"/>
    </source>
</evidence>
<dbReference type="RefSeq" id="WP_117714982.1">
    <property type="nucleotide sequence ID" value="NZ_QRON01000008.1"/>
</dbReference>
<name>A0A3E4X583_9FIRM</name>
<protein>
    <recommendedName>
        <fullName evidence="7">DNA adenine methylase</fullName>
    </recommendedName>
</protein>